<protein>
    <recommendedName>
        <fullName evidence="1">U3 small nucleolar RNA-associated protein 10</fullName>
    </recommendedName>
</protein>
<dbReference type="GO" id="GO:0034455">
    <property type="term" value="C:t-UTP complex"/>
    <property type="evidence" value="ECO:0007669"/>
    <property type="project" value="TreeGrafter"/>
</dbReference>
<sequence length="123" mass="13932">MASLRAQLASLAQSNPDSTRLDSVARRDSYIYSPTQAGKLSLDQVHQIGLDGLQQLIIADNTFQEFRNLLFGEAAKRTDRTLLDPEAATDLKQTIDKFLFRLAPHILTKPSAYAIEWLVRRFR</sequence>
<comment type="subcellular location">
    <subcellularLocation>
        <location evidence="1">Nucleus</location>
        <location evidence="1">Nucleolus</location>
    </subcellularLocation>
</comment>
<comment type="subunit">
    <text evidence="1">Component of the ribosomal small subunit (SSU) processome.</text>
</comment>
<evidence type="ECO:0000256" key="1">
    <source>
        <dbReference type="RuleBase" id="RU367065"/>
    </source>
</evidence>
<organism evidence="2 3">
    <name type="scientific">Cronartium quercuum f. sp. fusiforme G11</name>
    <dbReference type="NCBI Taxonomy" id="708437"/>
    <lineage>
        <taxon>Eukaryota</taxon>
        <taxon>Fungi</taxon>
        <taxon>Dikarya</taxon>
        <taxon>Basidiomycota</taxon>
        <taxon>Pucciniomycotina</taxon>
        <taxon>Pucciniomycetes</taxon>
        <taxon>Pucciniales</taxon>
        <taxon>Coleosporiaceae</taxon>
        <taxon>Cronartium</taxon>
    </lineage>
</organism>
<dbReference type="OrthoDB" id="31183at2759"/>
<keyword evidence="1" id="KW-0698">rRNA processing</keyword>
<dbReference type="GO" id="GO:0000462">
    <property type="term" value="P:maturation of SSU-rRNA from tricistronic rRNA transcript (SSU-rRNA, 5.8S rRNA, LSU-rRNA)"/>
    <property type="evidence" value="ECO:0007669"/>
    <property type="project" value="TreeGrafter"/>
</dbReference>
<dbReference type="InterPro" id="IPR040191">
    <property type="entry name" value="UTP10"/>
</dbReference>
<dbReference type="PANTHER" id="PTHR13457:SF1">
    <property type="entry name" value="HEAT REPEAT-CONTAINING PROTEIN 1"/>
    <property type="match status" value="1"/>
</dbReference>
<comment type="similarity">
    <text evidence="1">Belongs to the HEATR1/UTP10 family.</text>
</comment>
<dbReference type="Proteomes" id="UP000886653">
    <property type="component" value="Unassembled WGS sequence"/>
</dbReference>
<name>A0A9P6TB57_9BASI</name>
<evidence type="ECO:0000313" key="2">
    <source>
        <dbReference type="EMBL" id="KAG0145329.1"/>
    </source>
</evidence>
<proteinExistence type="inferred from homology"/>
<dbReference type="GO" id="GO:0030515">
    <property type="term" value="F:snoRNA binding"/>
    <property type="evidence" value="ECO:0007669"/>
    <property type="project" value="TreeGrafter"/>
</dbReference>
<dbReference type="GO" id="GO:0045943">
    <property type="term" value="P:positive regulation of transcription by RNA polymerase I"/>
    <property type="evidence" value="ECO:0007669"/>
    <property type="project" value="TreeGrafter"/>
</dbReference>
<evidence type="ECO:0000313" key="3">
    <source>
        <dbReference type="Proteomes" id="UP000886653"/>
    </source>
</evidence>
<keyword evidence="1" id="KW-0690">Ribosome biogenesis</keyword>
<keyword evidence="3" id="KW-1185">Reference proteome</keyword>
<keyword evidence="1" id="KW-0539">Nucleus</keyword>
<reference evidence="2" key="1">
    <citation type="submission" date="2013-11" db="EMBL/GenBank/DDBJ databases">
        <title>Genome sequence of the fusiform rust pathogen reveals effectors for host alternation and coevolution with pine.</title>
        <authorList>
            <consortium name="DOE Joint Genome Institute"/>
            <person name="Smith K."/>
            <person name="Pendleton A."/>
            <person name="Kubisiak T."/>
            <person name="Anderson C."/>
            <person name="Salamov A."/>
            <person name="Aerts A."/>
            <person name="Riley R."/>
            <person name="Clum A."/>
            <person name="Lindquist E."/>
            <person name="Ence D."/>
            <person name="Campbell M."/>
            <person name="Kronenberg Z."/>
            <person name="Feau N."/>
            <person name="Dhillon B."/>
            <person name="Hamelin R."/>
            <person name="Burleigh J."/>
            <person name="Smith J."/>
            <person name="Yandell M."/>
            <person name="Nelson C."/>
            <person name="Grigoriev I."/>
            <person name="Davis J."/>
        </authorList>
    </citation>
    <scope>NUCLEOTIDE SEQUENCE</scope>
    <source>
        <strain evidence="2">G11</strain>
    </source>
</reference>
<dbReference type="AlphaFoldDB" id="A0A9P6TB57"/>
<dbReference type="PANTHER" id="PTHR13457">
    <property type="entry name" value="BAP28"/>
    <property type="match status" value="1"/>
</dbReference>
<gene>
    <name evidence="2" type="ORF">CROQUDRAFT_45889</name>
</gene>
<comment type="caution">
    <text evidence="2">The sequence shown here is derived from an EMBL/GenBank/DDBJ whole genome shotgun (WGS) entry which is preliminary data.</text>
</comment>
<accession>A0A9P6TB57</accession>
<dbReference type="EMBL" id="MU167278">
    <property type="protein sequence ID" value="KAG0145329.1"/>
    <property type="molecule type" value="Genomic_DNA"/>
</dbReference>
<dbReference type="GO" id="GO:0030686">
    <property type="term" value="C:90S preribosome"/>
    <property type="evidence" value="ECO:0007669"/>
    <property type="project" value="TreeGrafter"/>
</dbReference>
<comment type="function">
    <text evidence="1">Involved in nucleolar processing of pre-18S ribosomal RNA.</text>
</comment>
<keyword evidence="1" id="KW-0687">Ribonucleoprotein</keyword>
<dbReference type="GO" id="GO:0032040">
    <property type="term" value="C:small-subunit processome"/>
    <property type="evidence" value="ECO:0007669"/>
    <property type="project" value="TreeGrafter"/>
</dbReference>